<dbReference type="RefSeq" id="WP_160628057.1">
    <property type="nucleotide sequence ID" value="NZ_CP047593.1"/>
</dbReference>
<protein>
    <recommendedName>
        <fullName evidence="9">Sec-independent protein translocase protein TatA</fullName>
    </recommendedName>
</protein>
<keyword evidence="12" id="KW-1185">Reference proteome</keyword>
<dbReference type="Pfam" id="PF02416">
    <property type="entry name" value="TatA_B_E"/>
    <property type="match status" value="1"/>
</dbReference>
<comment type="subunit">
    <text evidence="9">Forms a complex with TatC.</text>
</comment>
<proteinExistence type="inferred from homology"/>
<evidence type="ECO:0000256" key="9">
    <source>
        <dbReference type="HAMAP-Rule" id="MF_00236"/>
    </source>
</evidence>
<dbReference type="HAMAP" id="MF_00236">
    <property type="entry name" value="TatA_E"/>
    <property type="match status" value="1"/>
</dbReference>
<reference evidence="11 12" key="1">
    <citation type="submission" date="2020-01" db="EMBL/GenBank/DDBJ databases">
        <title>Ponticoccus aerotolerans gen. nov., sp. nov., an anaerobic bacterium and proposal of Ponticoccusceae fam. nov., Ponticoccusles ord. nov. and Ponticoccuse classis nov. in the phylum Kiritimatiellaeota.</title>
        <authorList>
            <person name="Zhou L.Y."/>
            <person name="Du Z.J."/>
        </authorList>
    </citation>
    <scope>NUCLEOTIDE SEQUENCE [LARGE SCALE GENOMIC DNA]</scope>
    <source>
        <strain evidence="11 12">S-5007</strain>
    </source>
</reference>
<keyword evidence="6 9" id="KW-1133">Transmembrane helix</keyword>
<dbReference type="AlphaFoldDB" id="A0A6P1M5G3"/>
<evidence type="ECO:0000313" key="12">
    <source>
        <dbReference type="Proteomes" id="UP000464954"/>
    </source>
</evidence>
<keyword evidence="2 9" id="KW-0813">Transport</keyword>
<dbReference type="InterPro" id="IPR003369">
    <property type="entry name" value="TatA/B/E"/>
</dbReference>
<evidence type="ECO:0000256" key="8">
    <source>
        <dbReference type="ARBA" id="ARBA00023136"/>
    </source>
</evidence>
<keyword evidence="8 9" id="KW-0472">Membrane</keyword>
<dbReference type="PANTHER" id="PTHR42982">
    <property type="entry name" value="SEC-INDEPENDENT PROTEIN TRANSLOCASE PROTEIN TATA"/>
    <property type="match status" value="1"/>
</dbReference>
<evidence type="ECO:0000256" key="1">
    <source>
        <dbReference type="ARBA" id="ARBA00004162"/>
    </source>
</evidence>
<dbReference type="InterPro" id="IPR006312">
    <property type="entry name" value="TatA/E"/>
</dbReference>
<dbReference type="GO" id="GO:0043953">
    <property type="term" value="P:protein transport by the Tat complex"/>
    <property type="evidence" value="ECO:0007669"/>
    <property type="project" value="UniProtKB-UniRule"/>
</dbReference>
<name>A0A6P1M5G3_9BACT</name>
<dbReference type="GO" id="GO:0008320">
    <property type="term" value="F:protein transmembrane transporter activity"/>
    <property type="evidence" value="ECO:0007669"/>
    <property type="project" value="UniProtKB-UniRule"/>
</dbReference>
<evidence type="ECO:0000256" key="10">
    <source>
        <dbReference type="SAM" id="MobiDB-lite"/>
    </source>
</evidence>
<comment type="function">
    <text evidence="9">Part of the twin-arginine translocation (Tat) system that transports large folded proteins containing a characteristic twin-arginine motif in their signal peptide across membranes. TatA could form the protein-conducting channel of the Tat system.</text>
</comment>
<keyword evidence="3 9" id="KW-1003">Cell membrane</keyword>
<keyword evidence="5 9" id="KW-0653">Protein transport</keyword>
<dbReference type="GO" id="GO:0033281">
    <property type="term" value="C:TAT protein transport complex"/>
    <property type="evidence" value="ECO:0007669"/>
    <property type="project" value="UniProtKB-UniRule"/>
</dbReference>
<gene>
    <name evidence="9 11" type="primary">tatA</name>
    <name evidence="11" type="ORF">GT409_06350</name>
</gene>
<evidence type="ECO:0000256" key="6">
    <source>
        <dbReference type="ARBA" id="ARBA00022989"/>
    </source>
</evidence>
<comment type="subcellular location">
    <subcellularLocation>
        <location evidence="1 9">Cell membrane</location>
        <topology evidence="1 9">Single-pass membrane protein</topology>
    </subcellularLocation>
</comment>
<evidence type="ECO:0000256" key="3">
    <source>
        <dbReference type="ARBA" id="ARBA00022475"/>
    </source>
</evidence>
<feature type="compositionally biased region" description="Basic and acidic residues" evidence="10">
    <location>
        <begin position="46"/>
        <end position="61"/>
    </location>
</feature>
<dbReference type="Proteomes" id="UP000464954">
    <property type="component" value="Chromosome"/>
</dbReference>
<evidence type="ECO:0000256" key="5">
    <source>
        <dbReference type="ARBA" id="ARBA00022927"/>
    </source>
</evidence>
<keyword evidence="4 9" id="KW-0812">Transmembrane</keyword>
<evidence type="ECO:0000256" key="7">
    <source>
        <dbReference type="ARBA" id="ARBA00023010"/>
    </source>
</evidence>
<comment type="similarity">
    <text evidence="9">Belongs to the TatA/E family.</text>
</comment>
<dbReference type="PANTHER" id="PTHR42982:SF1">
    <property type="entry name" value="SEC-INDEPENDENT PROTEIN TRANSLOCASE PROTEIN TATA"/>
    <property type="match status" value="1"/>
</dbReference>
<dbReference type="NCBIfam" id="TIGR01411">
    <property type="entry name" value="tatAE"/>
    <property type="match status" value="1"/>
</dbReference>
<keyword evidence="7 9" id="KW-0811">Translocation</keyword>
<sequence length="76" mass="8504">MNIFALIPGMQGAPEILLIVFVVILLFGGKKLPELARSLGKSINEFKRGQTESLPEKKEEDEKSEESEAEEKKSEQ</sequence>
<dbReference type="Gene3D" id="1.20.5.3310">
    <property type="match status" value="1"/>
</dbReference>
<organism evidence="11 12">
    <name type="scientific">Tichowtungia aerotolerans</name>
    <dbReference type="NCBI Taxonomy" id="2697043"/>
    <lineage>
        <taxon>Bacteria</taxon>
        <taxon>Pseudomonadati</taxon>
        <taxon>Kiritimatiellota</taxon>
        <taxon>Tichowtungiia</taxon>
        <taxon>Tichowtungiales</taxon>
        <taxon>Tichowtungiaceae</taxon>
        <taxon>Tichowtungia</taxon>
    </lineage>
</organism>
<feature type="region of interest" description="Disordered" evidence="10">
    <location>
        <begin position="46"/>
        <end position="76"/>
    </location>
</feature>
<feature type="transmembrane region" description="Helical" evidence="9">
    <location>
        <begin position="12"/>
        <end position="29"/>
    </location>
</feature>
<evidence type="ECO:0000256" key="4">
    <source>
        <dbReference type="ARBA" id="ARBA00022692"/>
    </source>
</evidence>
<evidence type="ECO:0000256" key="2">
    <source>
        <dbReference type="ARBA" id="ARBA00022448"/>
    </source>
</evidence>
<accession>A0A6P1M5G3</accession>
<dbReference type="EMBL" id="CP047593">
    <property type="protein sequence ID" value="QHI69081.1"/>
    <property type="molecule type" value="Genomic_DNA"/>
</dbReference>
<evidence type="ECO:0000313" key="11">
    <source>
        <dbReference type="EMBL" id="QHI69081.1"/>
    </source>
</evidence>
<dbReference type="KEGG" id="taer:GT409_06350"/>